<proteinExistence type="predicted"/>
<evidence type="ECO:0000313" key="2">
    <source>
        <dbReference type="EMBL" id="KAA0053581.1"/>
    </source>
</evidence>
<accession>A0A5A7UJC2</accession>
<dbReference type="Proteomes" id="UP000321393">
    <property type="component" value="Unassembled WGS sequence"/>
</dbReference>
<evidence type="ECO:0000313" key="4">
    <source>
        <dbReference type="Proteomes" id="UP000321393"/>
    </source>
</evidence>
<feature type="compositionally biased region" description="Polar residues" evidence="1">
    <location>
        <begin position="129"/>
        <end position="140"/>
    </location>
</feature>
<dbReference type="AlphaFoldDB" id="A0A5A7UJC2"/>
<name>A0A5A7UJC2_CUCMM</name>
<sequence>MRATTNQALAGGTIPYFKATNTVTEKVQVTLATMHLSEDAKLWQRSQYIDIHEGRYTIDTWDALKKELCSQFILENRKTVFCFVERLKPWAKTKLYEQRAQDLTSTYAAAKRLFDLTSDSQDVRRHESSSPGRNRNSHPSSLKAVRGDKCPNGDSRPFQPYTENTWRRPNNHNLPKLSLSCFICKGLHVAREWPNKTTFYAFQAFLTLDSDDKSSQVEGEVGQIEEGKNMRIEALKFLSSLQKKARETSVLVEKDLISQTSKTPLGEGLRKNEGFEFRSSIYRRTSEMDDDEVRRMKMPYRLSGYKNLIREEPTFVAILLEALGKSGETVPKDTLHVSQRSAMGEVFPEVRQTIGVLSRKNQRPPSEDFSETGGKPIGCQERKVLLGARTYKSTGSCGGVLLNWCGKKEDCRNVRLKNTKISHGVTLCPRLTNHNKQFVEGFLKRASLLTELLKEDI</sequence>
<protein>
    <recommendedName>
        <fullName evidence="6">Retrotransposon gag domain-containing protein</fullName>
    </recommendedName>
</protein>
<dbReference type="EMBL" id="SSTE01009356">
    <property type="protein sequence ID" value="KAA0053581.1"/>
    <property type="molecule type" value="Genomic_DNA"/>
</dbReference>
<dbReference type="OrthoDB" id="1939491at2759"/>
<comment type="caution">
    <text evidence="2">The sequence shown here is derived from an EMBL/GenBank/DDBJ whole genome shotgun (WGS) entry which is preliminary data.</text>
</comment>
<evidence type="ECO:0000256" key="1">
    <source>
        <dbReference type="SAM" id="MobiDB-lite"/>
    </source>
</evidence>
<feature type="region of interest" description="Disordered" evidence="1">
    <location>
        <begin position="119"/>
        <end position="169"/>
    </location>
</feature>
<dbReference type="Proteomes" id="UP000321947">
    <property type="component" value="Unassembled WGS sequence"/>
</dbReference>
<dbReference type="EMBL" id="SSTD01007152">
    <property type="protein sequence ID" value="TYK19170.1"/>
    <property type="molecule type" value="Genomic_DNA"/>
</dbReference>
<reference evidence="4 5" key="1">
    <citation type="submission" date="2019-08" db="EMBL/GenBank/DDBJ databases">
        <title>Draft genome sequences of two oriental melons (Cucumis melo L. var makuwa).</title>
        <authorList>
            <person name="Kwon S.-Y."/>
        </authorList>
    </citation>
    <scope>NUCLEOTIDE SEQUENCE [LARGE SCALE GENOMIC DNA]</scope>
    <source>
        <strain evidence="5">cv. Chang Bougi</strain>
        <strain evidence="4">cv. SW 3</strain>
        <tissue evidence="2">Leaf</tissue>
    </source>
</reference>
<evidence type="ECO:0000313" key="5">
    <source>
        <dbReference type="Proteomes" id="UP000321947"/>
    </source>
</evidence>
<evidence type="ECO:0008006" key="6">
    <source>
        <dbReference type="Google" id="ProtNLM"/>
    </source>
</evidence>
<evidence type="ECO:0000313" key="3">
    <source>
        <dbReference type="EMBL" id="TYK19170.1"/>
    </source>
</evidence>
<gene>
    <name evidence="3" type="ORF">E5676_scaffold522G001010</name>
    <name evidence="2" type="ORF">E6C27_scaffold190G001520</name>
</gene>
<organism evidence="2 4">
    <name type="scientific">Cucumis melo var. makuwa</name>
    <name type="common">Oriental melon</name>
    <dbReference type="NCBI Taxonomy" id="1194695"/>
    <lineage>
        <taxon>Eukaryota</taxon>
        <taxon>Viridiplantae</taxon>
        <taxon>Streptophyta</taxon>
        <taxon>Embryophyta</taxon>
        <taxon>Tracheophyta</taxon>
        <taxon>Spermatophyta</taxon>
        <taxon>Magnoliopsida</taxon>
        <taxon>eudicotyledons</taxon>
        <taxon>Gunneridae</taxon>
        <taxon>Pentapetalae</taxon>
        <taxon>rosids</taxon>
        <taxon>fabids</taxon>
        <taxon>Cucurbitales</taxon>
        <taxon>Cucurbitaceae</taxon>
        <taxon>Benincaseae</taxon>
        <taxon>Cucumis</taxon>
    </lineage>
</organism>